<dbReference type="EMBL" id="MING01000087">
    <property type="protein sequence ID" value="POF99594.1"/>
    <property type="molecule type" value="Genomic_DNA"/>
</dbReference>
<dbReference type="Proteomes" id="UP000237378">
    <property type="component" value="Unassembled WGS sequence"/>
</dbReference>
<name>A0A2S3WK81_PSEPU</name>
<evidence type="ECO:0000313" key="1">
    <source>
        <dbReference type="EMBL" id="POF99594.1"/>
    </source>
</evidence>
<dbReference type="AlphaFoldDB" id="A0A2S3WK81"/>
<reference evidence="1 2" key="2">
    <citation type="submission" date="2018-03" db="EMBL/GenBank/DDBJ databases">
        <title>Draft genome of Pseudomonas putida strain KH-18-2.</title>
        <authorList>
            <person name="Yoshizawa S."/>
            <person name="Khan N.H."/>
            <person name="Nishimura M."/>
            <person name="Chiura H.X."/>
            <person name="Ogura Y."/>
            <person name="Hayashi T."/>
            <person name="Kogure K."/>
        </authorList>
    </citation>
    <scope>NUCLEOTIDE SEQUENCE [LARGE SCALE GENOMIC DNA]</scope>
    <source>
        <strain evidence="1 2">KH-18-2</strain>
    </source>
</reference>
<sequence length="125" mass="14137">MLSDLQQPLSSTGFGDPAGLKYRVTSPQTLRTFEKPHFARILISPHDNGNCGYEHAFFKPYRADFTQKNTPQACAHRGVSTRWTTPCRLLLLQVELFVLDVISRPRKQKTKTMTQVFLLGASTLV</sequence>
<gene>
    <name evidence="1" type="ORF">BGP82_27500</name>
</gene>
<protein>
    <submittedName>
        <fullName evidence="1">Uncharacterized protein</fullName>
    </submittedName>
</protein>
<evidence type="ECO:0000313" key="2">
    <source>
        <dbReference type="Proteomes" id="UP000237378"/>
    </source>
</evidence>
<accession>A0A2S3WK81</accession>
<organism evidence="1 2">
    <name type="scientific">Pseudomonas putida</name>
    <name type="common">Arthrobacter siderocapsulatus</name>
    <dbReference type="NCBI Taxonomy" id="303"/>
    <lineage>
        <taxon>Bacteria</taxon>
        <taxon>Pseudomonadati</taxon>
        <taxon>Pseudomonadota</taxon>
        <taxon>Gammaproteobacteria</taxon>
        <taxon>Pseudomonadales</taxon>
        <taxon>Pseudomonadaceae</taxon>
        <taxon>Pseudomonas</taxon>
    </lineage>
</organism>
<comment type="caution">
    <text evidence="1">The sequence shown here is derived from an EMBL/GenBank/DDBJ whole genome shotgun (WGS) entry which is preliminary data.</text>
</comment>
<reference evidence="1 2" key="1">
    <citation type="submission" date="2016-08" db="EMBL/GenBank/DDBJ databases">
        <authorList>
            <person name="Seilhamer J.J."/>
        </authorList>
    </citation>
    <scope>NUCLEOTIDE SEQUENCE [LARGE SCALE GENOMIC DNA]</scope>
    <source>
        <strain evidence="1 2">KH-18-2</strain>
    </source>
</reference>
<proteinExistence type="predicted"/>